<gene>
    <name evidence="2" type="ORF">AWB68_01769</name>
</gene>
<evidence type="ECO:0000256" key="1">
    <source>
        <dbReference type="SAM" id="SignalP"/>
    </source>
</evidence>
<organism evidence="2 3">
    <name type="scientific">Caballeronia choica</name>
    <dbReference type="NCBI Taxonomy" id="326476"/>
    <lineage>
        <taxon>Bacteria</taxon>
        <taxon>Pseudomonadati</taxon>
        <taxon>Pseudomonadota</taxon>
        <taxon>Betaproteobacteria</taxon>
        <taxon>Burkholderiales</taxon>
        <taxon>Burkholderiaceae</taxon>
        <taxon>Caballeronia</taxon>
    </lineage>
</organism>
<comment type="caution">
    <text evidence="2">The sequence shown here is derived from an EMBL/GenBank/DDBJ whole genome shotgun (WGS) entry which is preliminary data.</text>
</comment>
<reference evidence="2" key="1">
    <citation type="submission" date="2016-01" db="EMBL/GenBank/DDBJ databases">
        <authorList>
            <person name="Peeters C."/>
        </authorList>
    </citation>
    <scope>NUCLEOTIDE SEQUENCE [LARGE SCALE GENOMIC DNA]</scope>
    <source>
        <strain evidence="2">LMG 22940</strain>
    </source>
</reference>
<dbReference type="RefSeq" id="WP_235028264.1">
    <property type="nucleotide sequence ID" value="NZ_FCON02000014.1"/>
</dbReference>
<protein>
    <submittedName>
        <fullName evidence="2">Uncharacterized protein</fullName>
    </submittedName>
</protein>
<dbReference type="Proteomes" id="UP000054770">
    <property type="component" value="Unassembled WGS sequence"/>
</dbReference>
<dbReference type="EMBL" id="FCON02000014">
    <property type="protein sequence ID" value="SAL40633.1"/>
    <property type="molecule type" value="Genomic_DNA"/>
</dbReference>
<keyword evidence="3" id="KW-1185">Reference proteome</keyword>
<evidence type="ECO:0000313" key="2">
    <source>
        <dbReference type="EMBL" id="SAL40633.1"/>
    </source>
</evidence>
<proteinExistence type="predicted"/>
<keyword evidence="1" id="KW-0732">Signal</keyword>
<evidence type="ECO:0000313" key="3">
    <source>
        <dbReference type="Proteomes" id="UP000054770"/>
    </source>
</evidence>
<sequence>MNRRLDPDLICCRRPRRTQTRLLALAALAALVAATPLHAQHAEWLDPRVTQATIVDTICVPGYADRVSPSFDAQMRQKQRLLKQRGIDDVSASDYALDHRMPVLLGGLASAPANLDLRRWEGRAGQRRKERLAVFLKRCVCTGDITLAQAQSAIAGDWENRFPNLSSLTCTGS</sequence>
<dbReference type="AlphaFoldDB" id="A0A158H9F9"/>
<accession>A0A158H9F9</accession>
<name>A0A158H9F9_9BURK</name>
<feature type="chain" id="PRO_5011109616" evidence="1">
    <location>
        <begin position="40"/>
        <end position="173"/>
    </location>
</feature>
<feature type="signal peptide" evidence="1">
    <location>
        <begin position="1"/>
        <end position="39"/>
    </location>
</feature>